<proteinExistence type="inferred from homology"/>
<dbReference type="GO" id="GO:0110001">
    <property type="term" value="C:toxin-antitoxin complex"/>
    <property type="evidence" value="ECO:0007669"/>
    <property type="project" value="InterPro"/>
</dbReference>
<organism evidence="7 8">
    <name type="scientific">Candidatus Muproteobacteria bacterium RIFCSPLOWO2_01_FULL_60_18</name>
    <dbReference type="NCBI Taxonomy" id="1817768"/>
    <lineage>
        <taxon>Bacteria</taxon>
        <taxon>Pseudomonadati</taxon>
        <taxon>Pseudomonadota</taxon>
        <taxon>Candidatus Muproteobacteria</taxon>
    </lineage>
</organism>
<reference evidence="7 8" key="1">
    <citation type="journal article" date="2016" name="Nat. Commun.">
        <title>Thousands of microbial genomes shed light on interconnected biogeochemical processes in an aquifer system.</title>
        <authorList>
            <person name="Anantharaman K."/>
            <person name="Brown C.T."/>
            <person name="Hug L.A."/>
            <person name="Sharon I."/>
            <person name="Castelle C.J."/>
            <person name="Probst A.J."/>
            <person name="Thomas B.C."/>
            <person name="Singh A."/>
            <person name="Wilkins M.J."/>
            <person name="Karaoz U."/>
            <person name="Brodie E.L."/>
            <person name="Williams K.H."/>
            <person name="Hubbard S.S."/>
            <person name="Banfield J.F."/>
        </authorList>
    </citation>
    <scope>NUCLEOTIDE SEQUENCE [LARGE SCALE GENOMIC DNA]</scope>
</reference>
<dbReference type="Proteomes" id="UP000179037">
    <property type="component" value="Unassembled WGS sequence"/>
</dbReference>
<comment type="similarity">
    <text evidence="6">Belongs to the HepT RNase toxin family.</text>
</comment>
<evidence type="ECO:0000256" key="6">
    <source>
        <dbReference type="ARBA" id="ARBA00024207"/>
    </source>
</evidence>
<dbReference type="PANTHER" id="PTHR34139">
    <property type="entry name" value="UPF0331 PROTEIN MJ0127"/>
    <property type="match status" value="1"/>
</dbReference>
<sequence length="118" mass="13692">MQHKTPKLLEDIRDSATFILEAVASLTLETYARDRIRRQAVERNFEIIGEALNRLSRVNSQVSRRIGPAPQIISFRNILVHGYDVVDHEVVWEIIRHELPELLKRVQQLLVETGKETP</sequence>
<protein>
    <recommendedName>
        <fullName evidence="9">DUF86 domain-containing protein</fullName>
    </recommendedName>
</protein>
<accession>A0A1F6TYT0</accession>
<dbReference type="InterPro" id="IPR051813">
    <property type="entry name" value="HepT_RNase_toxin"/>
</dbReference>
<evidence type="ECO:0000313" key="7">
    <source>
        <dbReference type="EMBL" id="OGI50260.1"/>
    </source>
</evidence>
<name>A0A1F6TYT0_9PROT</name>
<dbReference type="GO" id="GO:0004540">
    <property type="term" value="F:RNA nuclease activity"/>
    <property type="evidence" value="ECO:0007669"/>
    <property type="project" value="InterPro"/>
</dbReference>
<evidence type="ECO:0000256" key="5">
    <source>
        <dbReference type="ARBA" id="ARBA00022801"/>
    </source>
</evidence>
<evidence type="ECO:0000313" key="8">
    <source>
        <dbReference type="Proteomes" id="UP000179037"/>
    </source>
</evidence>
<dbReference type="InterPro" id="IPR008201">
    <property type="entry name" value="HepT-like"/>
</dbReference>
<keyword evidence="3" id="KW-0540">Nuclease</keyword>
<keyword evidence="5" id="KW-0378">Hydrolase</keyword>
<dbReference type="GO" id="GO:0000166">
    <property type="term" value="F:nucleotide binding"/>
    <property type="evidence" value="ECO:0007669"/>
    <property type="project" value="UniProtKB-KW"/>
</dbReference>
<evidence type="ECO:0000256" key="4">
    <source>
        <dbReference type="ARBA" id="ARBA00022741"/>
    </source>
</evidence>
<dbReference type="EMBL" id="MFTC01000076">
    <property type="protein sequence ID" value="OGI50260.1"/>
    <property type="molecule type" value="Genomic_DNA"/>
</dbReference>
<gene>
    <name evidence="7" type="ORF">A3A87_09860</name>
</gene>
<evidence type="ECO:0000256" key="1">
    <source>
        <dbReference type="ARBA" id="ARBA00022553"/>
    </source>
</evidence>
<evidence type="ECO:0000256" key="3">
    <source>
        <dbReference type="ARBA" id="ARBA00022722"/>
    </source>
</evidence>
<evidence type="ECO:0008006" key="9">
    <source>
        <dbReference type="Google" id="ProtNLM"/>
    </source>
</evidence>
<keyword evidence="4" id="KW-0547">Nucleotide-binding</keyword>
<dbReference type="AlphaFoldDB" id="A0A1F6TYT0"/>
<dbReference type="GO" id="GO:0016787">
    <property type="term" value="F:hydrolase activity"/>
    <property type="evidence" value="ECO:0007669"/>
    <property type="project" value="UniProtKB-KW"/>
</dbReference>
<dbReference type="Gene3D" id="1.20.120.580">
    <property type="entry name" value="bsu32300-like"/>
    <property type="match status" value="1"/>
</dbReference>
<dbReference type="InterPro" id="IPR037038">
    <property type="entry name" value="HepT-like_sf"/>
</dbReference>
<dbReference type="STRING" id="1817768.A3A87_09860"/>
<keyword evidence="1" id="KW-0597">Phosphoprotein</keyword>
<comment type="caution">
    <text evidence="7">The sequence shown here is derived from an EMBL/GenBank/DDBJ whole genome shotgun (WGS) entry which is preliminary data.</text>
</comment>
<keyword evidence="2" id="KW-1277">Toxin-antitoxin system</keyword>
<dbReference type="Pfam" id="PF01934">
    <property type="entry name" value="HepT-like"/>
    <property type="match status" value="1"/>
</dbReference>
<dbReference type="PANTHER" id="PTHR34139:SF1">
    <property type="entry name" value="RNASE MJ1380-RELATED"/>
    <property type="match status" value="1"/>
</dbReference>
<evidence type="ECO:0000256" key="2">
    <source>
        <dbReference type="ARBA" id="ARBA00022649"/>
    </source>
</evidence>